<dbReference type="EMBL" id="AP027732">
    <property type="protein sequence ID" value="BDZ50487.1"/>
    <property type="molecule type" value="Genomic_DNA"/>
</dbReference>
<evidence type="ECO:0008006" key="3">
    <source>
        <dbReference type="Google" id="ProtNLM"/>
    </source>
</evidence>
<keyword evidence="2" id="KW-1185">Reference proteome</keyword>
<evidence type="ECO:0000313" key="2">
    <source>
        <dbReference type="Proteomes" id="UP001321486"/>
    </source>
</evidence>
<dbReference type="Proteomes" id="UP001321486">
    <property type="component" value="Chromosome"/>
</dbReference>
<dbReference type="RefSeq" id="WP_286343496.1">
    <property type="nucleotide sequence ID" value="NZ_AP027732.1"/>
</dbReference>
<gene>
    <name evidence="1" type="ORF">GCM10025867_27280</name>
</gene>
<name>A0ABN6XZL0_9MICO</name>
<reference evidence="2" key="1">
    <citation type="journal article" date="2019" name="Int. J. Syst. Evol. Microbiol.">
        <title>The Global Catalogue of Microorganisms (GCM) 10K type strain sequencing project: providing services to taxonomists for standard genome sequencing and annotation.</title>
        <authorList>
            <consortium name="The Broad Institute Genomics Platform"/>
            <consortium name="The Broad Institute Genome Sequencing Center for Infectious Disease"/>
            <person name="Wu L."/>
            <person name="Ma J."/>
        </authorList>
    </citation>
    <scope>NUCLEOTIDE SEQUENCE [LARGE SCALE GENOMIC DNA]</scope>
    <source>
        <strain evidence="2">NBRC 108728</strain>
    </source>
</reference>
<protein>
    <recommendedName>
        <fullName evidence="3">MoeA C-terminal domain-containing protein</fullName>
    </recommendedName>
</protein>
<proteinExistence type="predicted"/>
<organism evidence="1 2">
    <name type="scientific">Frondihabitans sucicola</name>
    <dbReference type="NCBI Taxonomy" id="1268041"/>
    <lineage>
        <taxon>Bacteria</taxon>
        <taxon>Bacillati</taxon>
        <taxon>Actinomycetota</taxon>
        <taxon>Actinomycetes</taxon>
        <taxon>Micrococcales</taxon>
        <taxon>Microbacteriaceae</taxon>
        <taxon>Frondihabitans</taxon>
    </lineage>
</organism>
<accession>A0ABN6XZL0</accession>
<sequence>MTLSARGATPLPDTWLSKEGTAVLEVTLAARDSLIVPTLAVSPGAKGPAHVFVRRDADDFERVAVTEVAQLNGRSAITPTKSGAIATGDVVRVG</sequence>
<evidence type="ECO:0000313" key="1">
    <source>
        <dbReference type="EMBL" id="BDZ50487.1"/>
    </source>
</evidence>